<dbReference type="EMBL" id="JAUKPO010000020">
    <property type="protein sequence ID" value="MDO1449630.1"/>
    <property type="molecule type" value="Genomic_DNA"/>
</dbReference>
<dbReference type="InterPro" id="IPR006118">
    <property type="entry name" value="Recombinase_CS"/>
</dbReference>
<protein>
    <submittedName>
        <fullName evidence="7">Recombinase family protein</fullName>
    </submittedName>
</protein>
<evidence type="ECO:0000256" key="4">
    <source>
        <dbReference type="ARBA" id="ARBA00023172"/>
    </source>
</evidence>
<dbReference type="RefSeq" id="WP_302040434.1">
    <property type="nucleotide sequence ID" value="NZ_JAUKPO010000020.1"/>
</dbReference>
<evidence type="ECO:0000256" key="3">
    <source>
        <dbReference type="ARBA" id="ARBA00023125"/>
    </source>
</evidence>
<evidence type="ECO:0000256" key="2">
    <source>
        <dbReference type="ARBA" id="ARBA00022908"/>
    </source>
</evidence>
<feature type="active site" description="O-(5'-phospho-DNA)-serine intermediate" evidence="5">
    <location>
        <position position="11"/>
    </location>
</feature>
<keyword evidence="2" id="KW-0229">DNA integration</keyword>
<dbReference type="SMART" id="SM00857">
    <property type="entry name" value="Resolvase"/>
    <property type="match status" value="1"/>
</dbReference>
<feature type="domain" description="Resolvase/invertase-type recombinase catalytic" evidence="6">
    <location>
        <begin position="3"/>
        <end position="136"/>
    </location>
</feature>
<dbReference type="Proteomes" id="UP001168528">
    <property type="component" value="Unassembled WGS sequence"/>
</dbReference>
<dbReference type="Pfam" id="PF00239">
    <property type="entry name" value="Resolvase"/>
    <property type="match status" value="1"/>
</dbReference>
<evidence type="ECO:0000313" key="7">
    <source>
        <dbReference type="EMBL" id="MDO1449630.1"/>
    </source>
</evidence>
<dbReference type="SUPFAM" id="SSF53041">
    <property type="entry name" value="Resolvase-like"/>
    <property type="match status" value="1"/>
</dbReference>
<dbReference type="InterPro" id="IPR050639">
    <property type="entry name" value="SSR_resolvase"/>
</dbReference>
<dbReference type="Gene3D" id="3.40.50.1390">
    <property type="entry name" value="Resolvase, N-terminal catalytic domain"/>
    <property type="match status" value="1"/>
</dbReference>
<dbReference type="CDD" id="cd03768">
    <property type="entry name" value="SR_ResInv"/>
    <property type="match status" value="1"/>
</dbReference>
<dbReference type="InterPro" id="IPR006119">
    <property type="entry name" value="Resolv_N"/>
</dbReference>
<keyword evidence="3" id="KW-0238">DNA-binding</keyword>
<keyword evidence="4" id="KW-0233">DNA recombination</keyword>
<sequence>MNKIFGYARVSTVDQKLDTQLDTLTKYGCHQIFQDKISGTTSSRPALDDMLSRLREGDTVVVARLNRLGRSLVHIITLVSELASKGIHFKALDLGIDTSTPAGKMILSVFASLAEYERETILEKTKAGQKLAIQQGKHVGRPKGFNQEMFAKVKTATERGMSISEIVKLTGISRASVTRYRRLMGPKMSTAIKQAMALN</sequence>
<reference evidence="7" key="1">
    <citation type="submission" date="2023-07" db="EMBL/GenBank/DDBJ databases">
        <title>The genome sequence of Rhodocytophaga aerolata KACC 12507.</title>
        <authorList>
            <person name="Zhang X."/>
        </authorList>
    </citation>
    <scope>NUCLEOTIDE SEQUENCE</scope>
    <source>
        <strain evidence="7">KACC 12507</strain>
    </source>
</reference>
<evidence type="ECO:0000259" key="6">
    <source>
        <dbReference type="PROSITE" id="PS51736"/>
    </source>
</evidence>
<name>A0ABT8RBZ3_9BACT</name>
<accession>A0ABT8RBZ3</accession>
<dbReference type="PANTHER" id="PTHR30461:SF2">
    <property type="entry name" value="SERINE RECOMBINASE PINE-RELATED"/>
    <property type="match status" value="1"/>
</dbReference>
<dbReference type="InterPro" id="IPR006120">
    <property type="entry name" value="Resolvase_HTH_dom"/>
</dbReference>
<comment type="similarity">
    <text evidence="1">Belongs to the site-specific recombinase resolvase family.</text>
</comment>
<dbReference type="PROSITE" id="PS00397">
    <property type="entry name" value="RECOMBINASES_1"/>
    <property type="match status" value="1"/>
</dbReference>
<dbReference type="Pfam" id="PF02796">
    <property type="entry name" value="HTH_7"/>
    <property type="match status" value="1"/>
</dbReference>
<organism evidence="7 8">
    <name type="scientific">Rhodocytophaga aerolata</name>
    <dbReference type="NCBI Taxonomy" id="455078"/>
    <lineage>
        <taxon>Bacteria</taxon>
        <taxon>Pseudomonadati</taxon>
        <taxon>Bacteroidota</taxon>
        <taxon>Cytophagia</taxon>
        <taxon>Cytophagales</taxon>
        <taxon>Rhodocytophagaceae</taxon>
        <taxon>Rhodocytophaga</taxon>
    </lineage>
</organism>
<evidence type="ECO:0000313" key="8">
    <source>
        <dbReference type="Proteomes" id="UP001168528"/>
    </source>
</evidence>
<comment type="caution">
    <text evidence="7">The sequence shown here is derived from an EMBL/GenBank/DDBJ whole genome shotgun (WGS) entry which is preliminary data.</text>
</comment>
<dbReference type="PROSITE" id="PS51736">
    <property type="entry name" value="RECOMBINASES_3"/>
    <property type="match status" value="1"/>
</dbReference>
<gene>
    <name evidence="7" type="ORF">Q0590_25355</name>
</gene>
<keyword evidence="8" id="KW-1185">Reference proteome</keyword>
<proteinExistence type="inferred from homology"/>
<dbReference type="PANTHER" id="PTHR30461">
    <property type="entry name" value="DNA-INVERTASE FROM LAMBDOID PROPHAGE"/>
    <property type="match status" value="1"/>
</dbReference>
<dbReference type="InterPro" id="IPR036162">
    <property type="entry name" value="Resolvase-like_N_sf"/>
</dbReference>
<evidence type="ECO:0000256" key="1">
    <source>
        <dbReference type="ARBA" id="ARBA00009913"/>
    </source>
</evidence>
<evidence type="ECO:0000256" key="5">
    <source>
        <dbReference type="PROSITE-ProRule" id="PRU10137"/>
    </source>
</evidence>